<evidence type="ECO:0000256" key="2">
    <source>
        <dbReference type="ARBA" id="ARBA00009142"/>
    </source>
</evidence>
<evidence type="ECO:0000256" key="7">
    <source>
        <dbReference type="ARBA" id="ARBA00023136"/>
    </source>
</evidence>
<feature type="transmembrane region" description="Helical" evidence="8">
    <location>
        <begin position="79"/>
        <end position="97"/>
    </location>
</feature>
<evidence type="ECO:0000256" key="5">
    <source>
        <dbReference type="ARBA" id="ARBA00022692"/>
    </source>
</evidence>
<keyword evidence="3" id="KW-0813">Transport</keyword>
<dbReference type="Pfam" id="PF01925">
    <property type="entry name" value="TauE"/>
    <property type="match status" value="1"/>
</dbReference>
<comment type="caution">
    <text evidence="9">The sequence shown here is derived from an EMBL/GenBank/DDBJ whole genome shotgun (WGS) entry which is preliminary data.</text>
</comment>
<gene>
    <name evidence="9" type="ORF">DSM19430T_20590</name>
</gene>
<reference evidence="9 10" key="1">
    <citation type="submission" date="2020-05" db="EMBL/GenBank/DDBJ databases">
        <title>Draft genome sequence of Desulfovibrio psychrotolerans JS1T.</title>
        <authorList>
            <person name="Ueno A."/>
            <person name="Tamazawa S."/>
            <person name="Tamamura S."/>
            <person name="Murakami T."/>
            <person name="Kiyama T."/>
            <person name="Inomata H."/>
            <person name="Amano Y."/>
            <person name="Miyakawa K."/>
            <person name="Tamaki H."/>
            <person name="Naganuma T."/>
            <person name="Kaneko K."/>
        </authorList>
    </citation>
    <scope>NUCLEOTIDE SEQUENCE [LARGE SCALE GENOMIC DNA]</scope>
    <source>
        <strain evidence="9 10">JS1</strain>
    </source>
</reference>
<evidence type="ECO:0000256" key="3">
    <source>
        <dbReference type="ARBA" id="ARBA00022448"/>
    </source>
</evidence>
<keyword evidence="5 8" id="KW-0812">Transmembrane</keyword>
<accession>A0A7J0BW34</accession>
<keyword evidence="10" id="KW-1185">Reference proteome</keyword>
<keyword evidence="4 8" id="KW-1003">Cell membrane</keyword>
<comment type="subcellular location">
    <subcellularLocation>
        <location evidence="1 8">Cell membrane</location>
        <topology evidence="1 8">Multi-pass membrane protein</topology>
    </subcellularLocation>
</comment>
<feature type="transmembrane region" description="Helical" evidence="8">
    <location>
        <begin position="130"/>
        <end position="153"/>
    </location>
</feature>
<feature type="transmembrane region" description="Helical" evidence="8">
    <location>
        <begin position="221"/>
        <end position="239"/>
    </location>
</feature>
<dbReference type="InterPro" id="IPR052017">
    <property type="entry name" value="TSUP"/>
</dbReference>
<dbReference type="InterPro" id="IPR002781">
    <property type="entry name" value="TM_pro_TauE-like"/>
</dbReference>
<evidence type="ECO:0000256" key="4">
    <source>
        <dbReference type="ARBA" id="ARBA00022475"/>
    </source>
</evidence>
<dbReference type="GO" id="GO:0005886">
    <property type="term" value="C:plasma membrane"/>
    <property type="evidence" value="ECO:0007669"/>
    <property type="project" value="UniProtKB-SubCell"/>
</dbReference>
<organism evidence="9 10">
    <name type="scientific">Desulfovibrio psychrotolerans</name>
    <dbReference type="NCBI Taxonomy" id="415242"/>
    <lineage>
        <taxon>Bacteria</taxon>
        <taxon>Pseudomonadati</taxon>
        <taxon>Thermodesulfobacteriota</taxon>
        <taxon>Desulfovibrionia</taxon>
        <taxon>Desulfovibrionales</taxon>
        <taxon>Desulfovibrionaceae</taxon>
        <taxon>Desulfovibrio</taxon>
    </lineage>
</organism>
<proteinExistence type="inferred from homology"/>
<dbReference type="PANTHER" id="PTHR30269">
    <property type="entry name" value="TRANSMEMBRANE PROTEIN YFCA"/>
    <property type="match status" value="1"/>
</dbReference>
<evidence type="ECO:0000313" key="9">
    <source>
        <dbReference type="EMBL" id="GFM37375.1"/>
    </source>
</evidence>
<feature type="transmembrane region" description="Helical" evidence="8">
    <location>
        <begin position="12"/>
        <end position="40"/>
    </location>
</feature>
<sequence length="242" mass="24511">MFETGLSLTTYALAFGTVFLGALAQGVAGFGLALIIGPLLVLISPVFLPGPVVLLVAVITSVMAIRGRSNIEPRNVRRTIGGYLAGTVVAAMLLSNLPPRETGLLLGGLILAAVGMSVSGISLPATGRVLFSAGIFGGLMGTVSGVGLPPVALVLQNEPGPRLRGTLACVGFISILMAVVALSLVGRIGQTELLLAAMLTPAVLLGYMASIPVAAYCDAGYTRPAVFLLSAVSAVTLIVRSV</sequence>
<keyword evidence="6 8" id="KW-1133">Transmembrane helix</keyword>
<evidence type="ECO:0000313" key="10">
    <source>
        <dbReference type="Proteomes" id="UP000503820"/>
    </source>
</evidence>
<keyword evidence="7 8" id="KW-0472">Membrane</keyword>
<evidence type="ECO:0000256" key="8">
    <source>
        <dbReference type="RuleBase" id="RU363041"/>
    </source>
</evidence>
<dbReference type="RefSeq" id="WP_174409977.1">
    <property type="nucleotide sequence ID" value="NZ_BLVP01000008.1"/>
</dbReference>
<evidence type="ECO:0000256" key="1">
    <source>
        <dbReference type="ARBA" id="ARBA00004651"/>
    </source>
</evidence>
<name>A0A7J0BW34_9BACT</name>
<protein>
    <recommendedName>
        <fullName evidence="8">Probable membrane transporter protein</fullName>
    </recommendedName>
</protein>
<feature type="transmembrane region" description="Helical" evidence="8">
    <location>
        <begin position="193"/>
        <end position="215"/>
    </location>
</feature>
<feature type="transmembrane region" description="Helical" evidence="8">
    <location>
        <begin position="103"/>
        <end position="123"/>
    </location>
</feature>
<feature type="transmembrane region" description="Helical" evidence="8">
    <location>
        <begin position="46"/>
        <end position="67"/>
    </location>
</feature>
<comment type="similarity">
    <text evidence="2 8">Belongs to the 4-toluene sulfonate uptake permease (TSUP) (TC 2.A.102) family.</text>
</comment>
<feature type="transmembrane region" description="Helical" evidence="8">
    <location>
        <begin position="165"/>
        <end position="186"/>
    </location>
</feature>
<evidence type="ECO:0000256" key="6">
    <source>
        <dbReference type="ARBA" id="ARBA00022989"/>
    </source>
</evidence>
<dbReference type="EMBL" id="BLVP01000008">
    <property type="protein sequence ID" value="GFM37375.1"/>
    <property type="molecule type" value="Genomic_DNA"/>
</dbReference>
<dbReference type="PANTHER" id="PTHR30269:SF37">
    <property type="entry name" value="MEMBRANE TRANSPORTER PROTEIN"/>
    <property type="match status" value="1"/>
</dbReference>
<dbReference type="Proteomes" id="UP000503820">
    <property type="component" value="Unassembled WGS sequence"/>
</dbReference>
<dbReference type="AlphaFoldDB" id="A0A7J0BW34"/>